<dbReference type="InterPro" id="IPR002821">
    <property type="entry name" value="Hydantoinase_A"/>
</dbReference>
<dbReference type="InterPro" id="IPR043129">
    <property type="entry name" value="ATPase_NBD"/>
</dbReference>
<dbReference type="PANTHER" id="PTHR11365:SF10">
    <property type="entry name" value="HYDANTOINASE_OXOPROLINASE"/>
    <property type="match status" value="1"/>
</dbReference>
<dbReference type="Pfam" id="PF01968">
    <property type="entry name" value="Hydantoinase_A"/>
    <property type="match status" value="1"/>
</dbReference>
<dbReference type="RefSeq" id="WP_382402572.1">
    <property type="nucleotide sequence ID" value="NZ_JBHTNH010000054.1"/>
</dbReference>
<sequence>MGYRIGIDVGGTNTDAVLLDESMNILSKYKAPTSKDVMSGIYASVAYILDQSGVDKSKVTHAMLGTTHCTNAIVERKNLNRVGVIRIGSPATTTVPPLFDWPADLLDVIGRKHHIVSGGYEYNGEQIVPVNEKEVQNVVNQIKNDVDAIAVVGVYSPSRHEQELKVQKIIRQIAPELRVSLSYEIGSIGLLERENATVLNAALTTVIRTVVQGFKEALLANGLDPTIFFGQNDGTLISTYYALAYPIFTIGCGPTNSIRGAVYLSGLERAMILDIGGTTTDIGVVKNGFPRESSVAVEIGGVRTNFRMPDILSLGIGGGTIIKEEKTEFKIGPDSVGHELTLKGKIFGGKVLTATDVAVGAGIANIDQPNKEILDKSVSEQAHKQITQLIEDGIDRMKTNANQIPVVLSGGGSILIPESLEGAAHVVKPDHYEVANAIGAAIGDISGETEKVYSLDERSYDDVIEEAKQLAIERAKKSGANPDTIRIVSIEDIPLAYMPGNAIFVKVKAVGELSMVI</sequence>
<dbReference type="InterPro" id="IPR008040">
    <property type="entry name" value="Hydant_A_N"/>
</dbReference>
<dbReference type="PANTHER" id="PTHR11365">
    <property type="entry name" value="5-OXOPROLINASE RELATED"/>
    <property type="match status" value="1"/>
</dbReference>
<proteinExistence type="predicted"/>
<dbReference type="Gene3D" id="3.30.420.40">
    <property type="match status" value="1"/>
</dbReference>
<evidence type="ECO:0000313" key="3">
    <source>
        <dbReference type="EMBL" id="MFD1363319.1"/>
    </source>
</evidence>
<feature type="domain" description="Hydantoinase/oxoprolinase N-terminal" evidence="2">
    <location>
        <begin position="4"/>
        <end position="173"/>
    </location>
</feature>
<dbReference type="InterPro" id="IPR045079">
    <property type="entry name" value="Oxoprolinase-like"/>
</dbReference>
<name>A0ABW3ZYL4_9BACI</name>
<dbReference type="Pfam" id="PF05378">
    <property type="entry name" value="Hydant_A_N"/>
    <property type="match status" value="1"/>
</dbReference>
<evidence type="ECO:0000313" key="4">
    <source>
        <dbReference type="Proteomes" id="UP001597178"/>
    </source>
</evidence>
<dbReference type="SUPFAM" id="SSF53067">
    <property type="entry name" value="Actin-like ATPase domain"/>
    <property type="match status" value="1"/>
</dbReference>
<reference evidence="4" key="1">
    <citation type="journal article" date="2019" name="Int. J. Syst. Evol. Microbiol.">
        <title>The Global Catalogue of Microorganisms (GCM) 10K type strain sequencing project: providing services to taxonomists for standard genome sequencing and annotation.</title>
        <authorList>
            <consortium name="The Broad Institute Genomics Platform"/>
            <consortium name="The Broad Institute Genome Sequencing Center for Infectious Disease"/>
            <person name="Wu L."/>
            <person name="Ma J."/>
        </authorList>
    </citation>
    <scope>NUCLEOTIDE SEQUENCE [LARGE SCALE GENOMIC DNA]</scope>
    <source>
        <strain evidence="4">CCUG 54822</strain>
    </source>
</reference>
<comment type="caution">
    <text evidence="3">The sequence shown here is derived from an EMBL/GenBank/DDBJ whole genome shotgun (WGS) entry which is preliminary data.</text>
</comment>
<keyword evidence="4" id="KW-1185">Reference proteome</keyword>
<organism evidence="3 4">
    <name type="scientific">Lentibacillus salinarum</name>
    <dbReference type="NCBI Taxonomy" id="446820"/>
    <lineage>
        <taxon>Bacteria</taxon>
        <taxon>Bacillati</taxon>
        <taxon>Bacillota</taxon>
        <taxon>Bacilli</taxon>
        <taxon>Bacillales</taxon>
        <taxon>Bacillaceae</taxon>
        <taxon>Lentibacillus</taxon>
    </lineage>
</organism>
<accession>A0ABW3ZYL4</accession>
<dbReference type="EMBL" id="JBHTNH010000054">
    <property type="protein sequence ID" value="MFD1363319.1"/>
    <property type="molecule type" value="Genomic_DNA"/>
</dbReference>
<gene>
    <name evidence="3" type="ORF">ACFQ4A_17045</name>
</gene>
<evidence type="ECO:0000259" key="1">
    <source>
        <dbReference type="Pfam" id="PF01968"/>
    </source>
</evidence>
<evidence type="ECO:0000259" key="2">
    <source>
        <dbReference type="Pfam" id="PF05378"/>
    </source>
</evidence>
<protein>
    <submittedName>
        <fullName evidence="3">Hydantoinase/oxoprolinase N-terminal domain-containing protein</fullName>
    </submittedName>
</protein>
<feature type="domain" description="Hydantoinase A/oxoprolinase" evidence="1">
    <location>
        <begin position="193"/>
        <end position="393"/>
    </location>
</feature>
<dbReference type="Proteomes" id="UP001597178">
    <property type="component" value="Unassembled WGS sequence"/>
</dbReference>